<comment type="similarity">
    <text evidence="1 5">Belongs to the cyclic nucleotide phosphodiesterase family.</text>
</comment>
<dbReference type="PRINTS" id="PR00387">
    <property type="entry name" value="PDIESTERASE1"/>
</dbReference>
<dbReference type="CDD" id="cd00077">
    <property type="entry name" value="HDc"/>
    <property type="match status" value="1"/>
</dbReference>
<dbReference type="PANTHER" id="PTHR11347">
    <property type="entry name" value="CYCLIC NUCLEOTIDE PHOSPHODIESTERASE"/>
    <property type="match status" value="1"/>
</dbReference>
<organism evidence="7 8">
    <name type="scientific">Paramuricea clavata</name>
    <name type="common">Red gorgonian</name>
    <name type="synonym">Violescent sea-whip</name>
    <dbReference type="NCBI Taxonomy" id="317549"/>
    <lineage>
        <taxon>Eukaryota</taxon>
        <taxon>Metazoa</taxon>
        <taxon>Cnidaria</taxon>
        <taxon>Anthozoa</taxon>
        <taxon>Octocorallia</taxon>
        <taxon>Malacalcyonacea</taxon>
        <taxon>Plexauridae</taxon>
        <taxon>Paramuricea</taxon>
    </lineage>
</organism>
<dbReference type="InterPro" id="IPR023088">
    <property type="entry name" value="PDEase"/>
</dbReference>
<dbReference type="Gene3D" id="1.10.1300.10">
    <property type="entry name" value="3'5'-cyclic nucleotide phosphodiesterase, catalytic domain"/>
    <property type="match status" value="1"/>
</dbReference>
<dbReference type="FunFam" id="3.30.450.40:FF:000007">
    <property type="entry name" value="Phosphodiesterase"/>
    <property type="match status" value="1"/>
</dbReference>
<evidence type="ECO:0000256" key="3">
    <source>
        <dbReference type="ARBA" id="ARBA00022723"/>
    </source>
</evidence>
<dbReference type="PROSITE" id="PS51845">
    <property type="entry name" value="PDEASE_I_2"/>
    <property type="match status" value="1"/>
</dbReference>
<feature type="region of interest" description="Disordered" evidence="6">
    <location>
        <begin position="883"/>
        <end position="913"/>
    </location>
</feature>
<dbReference type="Pfam" id="PF01590">
    <property type="entry name" value="GAF"/>
    <property type="match status" value="2"/>
</dbReference>
<proteinExistence type="inferred from homology"/>
<dbReference type="OrthoDB" id="295473at2759"/>
<dbReference type="FunFam" id="1.10.1300.10:FF:000003">
    <property type="entry name" value="Phosphodiesterase"/>
    <property type="match status" value="1"/>
</dbReference>
<sequence length="913" mass="104201">MRRSIILDFEAQKAVLAVNCAEEFDSFWKASSNLLKSVLPCIVKHVGFVSNPVSGELQSTSSGEFGKETFARAKLKNKLWSSYGLEQNDPLVKLIPEAARPLKVGNHVYFWPVNADKGKVVSLYVIVTSRKLSDEEESQLEFFEKQISISYENVLRRRPNIKQKHFEVLGGMYEKSFALLSERIIEYLQEVTEASSGLILAVDSASDELYHKVKRDDGELVENRFELTGTLFEKVVKTGSKVNLSNITSVSPCHNILSTLTDAAVKSLLCVPVVHGQSKEIFCVICLFNEKSSESFSQLIEDTVCSTCDYFYAQLFNALEWEKELVYRRQQEHLLNVAKNLFIHLDDVTVLLTEILQGARNLIQAEICSLFLVDKERQELVSKVFFNNTGHENGEKEEAREVRVPLGQGIAGHVAQTGVMLNIKDAYSHPLFCRDVDRETGFKTKNILCFPIRDEKEVIGVGQLVNKINGPAFTRIDEDLTKAFGIFCGISICHSLLYTKVMDAQNRDKITNELMIYHMKVTPKDVQYYSSQKIPKPQEVDEAFRHILFRPRLAPKLEFVKACLSMFEDLDLIRKWKISYETLIRFILMVKKGYRELPYHNWTHAFTVSHFCYLLYKNLNQIGSFSDMEILSLFVSCLCHDLDHRGTNNAFQVSYNSLLAALYSSEGSVMERHHFAQTCCILSTEGCNIFENLNGKEYHEIMDLTRKIILATDLSHHFKILKDLKKLARVGFNPSDETQRELLLYLMMTSCDLSDQVKPFDSASAAADLVYAEYFSQGDLEKAMGYKPSEMMDRDRACIPKLQIDFIDGVVHPTYRLLAEIFPEMDVLCTVIDENKKHWKEIEASGEYRKFEVPSTYSAPLSPLPQFEKCKIERKLNALQLNTWPDNDSETSKHSYTNTSLRTNGEGETKTAT</sequence>
<comment type="caution">
    <text evidence="7">The sequence shown here is derived from an EMBL/GenBank/DDBJ whole genome shotgun (WGS) entry which is preliminary data.</text>
</comment>
<evidence type="ECO:0000256" key="6">
    <source>
        <dbReference type="SAM" id="MobiDB-lite"/>
    </source>
</evidence>
<evidence type="ECO:0000313" key="8">
    <source>
        <dbReference type="Proteomes" id="UP001152795"/>
    </source>
</evidence>
<dbReference type="InterPro" id="IPR002073">
    <property type="entry name" value="PDEase_catalytic_dom"/>
</dbReference>
<reference evidence="7" key="1">
    <citation type="submission" date="2020-04" db="EMBL/GenBank/DDBJ databases">
        <authorList>
            <person name="Alioto T."/>
            <person name="Alioto T."/>
            <person name="Gomez Garrido J."/>
        </authorList>
    </citation>
    <scope>NUCLEOTIDE SEQUENCE</scope>
    <source>
        <strain evidence="7">A484AB</strain>
    </source>
</reference>
<evidence type="ECO:0000256" key="2">
    <source>
        <dbReference type="ARBA" id="ARBA00022535"/>
    </source>
</evidence>
<keyword evidence="8" id="KW-1185">Reference proteome</keyword>
<feature type="compositionally biased region" description="Polar residues" evidence="6">
    <location>
        <begin position="894"/>
        <end position="903"/>
    </location>
</feature>
<dbReference type="SUPFAM" id="SSF109604">
    <property type="entry name" value="HD-domain/PDEase-like"/>
    <property type="match status" value="1"/>
</dbReference>
<accession>A0A6S7GDR7</accession>
<evidence type="ECO:0000313" key="7">
    <source>
        <dbReference type="EMBL" id="CAB3986027.1"/>
    </source>
</evidence>
<name>A0A6S7GDR7_PARCT</name>
<dbReference type="InterPro" id="IPR036971">
    <property type="entry name" value="PDEase_catalytic_dom_sf"/>
</dbReference>
<dbReference type="Pfam" id="PF00233">
    <property type="entry name" value="PDEase_I"/>
    <property type="match status" value="1"/>
</dbReference>
<dbReference type="SUPFAM" id="SSF55781">
    <property type="entry name" value="GAF domain-like"/>
    <property type="match status" value="2"/>
</dbReference>
<dbReference type="Proteomes" id="UP001152795">
    <property type="component" value="Unassembled WGS sequence"/>
</dbReference>
<dbReference type="InterPro" id="IPR003607">
    <property type="entry name" value="HD/PDEase_dom"/>
</dbReference>
<evidence type="ECO:0000256" key="1">
    <source>
        <dbReference type="ARBA" id="ARBA00007648"/>
    </source>
</evidence>
<dbReference type="GO" id="GO:0007165">
    <property type="term" value="P:signal transduction"/>
    <property type="evidence" value="ECO:0007669"/>
    <property type="project" value="InterPro"/>
</dbReference>
<dbReference type="GO" id="GO:0046872">
    <property type="term" value="F:metal ion binding"/>
    <property type="evidence" value="ECO:0007669"/>
    <property type="project" value="UniProtKB-KW"/>
</dbReference>
<dbReference type="SMART" id="SM00471">
    <property type="entry name" value="HDc"/>
    <property type="match status" value="1"/>
</dbReference>
<dbReference type="AlphaFoldDB" id="A0A6S7GDR7"/>
<keyword evidence="3 5" id="KW-0479">Metal-binding</keyword>
<protein>
    <recommendedName>
        <fullName evidence="5">Phosphodiesterase</fullName>
        <ecNumber evidence="5">3.1.4.-</ecNumber>
    </recommendedName>
</protein>
<dbReference type="InterPro" id="IPR003018">
    <property type="entry name" value="GAF"/>
</dbReference>
<gene>
    <name evidence="7" type="ORF">PACLA_8A035206</name>
</gene>
<dbReference type="EC" id="3.1.4.-" evidence="5"/>
<keyword evidence="2" id="KW-0140">cGMP</keyword>
<keyword evidence="4 5" id="KW-0378">Hydrolase</keyword>
<dbReference type="SMART" id="SM00065">
    <property type="entry name" value="GAF"/>
    <property type="match status" value="2"/>
</dbReference>
<evidence type="ECO:0000256" key="4">
    <source>
        <dbReference type="ARBA" id="ARBA00022801"/>
    </source>
</evidence>
<evidence type="ECO:0000256" key="5">
    <source>
        <dbReference type="RuleBase" id="RU363067"/>
    </source>
</evidence>
<dbReference type="InterPro" id="IPR029016">
    <property type="entry name" value="GAF-like_dom_sf"/>
</dbReference>
<dbReference type="GO" id="GO:0004114">
    <property type="term" value="F:3',5'-cyclic-nucleotide phosphodiesterase activity"/>
    <property type="evidence" value="ECO:0007669"/>
    <property type="project" value="InterPro"/>
</dbReference>
<dbReference type="InterPro" id="IPR023174">
    <property type="entry name" value="PDEase_CS"/>
</dbReference>
<dbReference type="EMBL" id="CACRXK020000955">
    <property type="protein sequence ID" value="CAB3986027.1"/>
    <property type="molecule type" value="Genomic_DNA"/>
</dbReference>
<dbReference type="PROSITE" id="PS00126">
    <property type="entry name" value="PDEASE_I_1"/>
    <property type="match status" value="1"/>
</dbReference>
<dbReference type="Gene3D" id="3.30.450.40">
    <property type="match status" value="2"/>
</dbReference>
<comment type="cofactor">
    <cofactor evidence="5">
        <name>a divalent metal cation</name>
        <dbReference type="ChEBI" id="CHEBI:60240"/>
    </cofactor>
    <text evidence="5">Binds 2 divalent metal cations per subunit. Site 1 may preferentially bind zinc ions, while site 2 has a preference for magnesium and/or manganese ions.</text>
</comment>